<keyword evidence="2 3" id="KW-0732">Signal</keyword>
<reference evidence="4" key="1">
    <citation type="journal article" date="2017" name="Nature">
        <title>The genome of Chenopodium quinoa.</title>
        <authorList>
            <person name="Jarvis D.E."/>
            <person name="Ho Y.S."/>
            <person name="Lightfoot D.J."/>
            <person name="Schmoeckel S.M."/>
            <person name="Li B."/>
            <person name="Borm T.J.A."/>
            <person name="Ohyanagi H."/>
            <person name="Mineta K."/>
            <person name="Michell C.T."/>
            <person name="Saber N."/>
            <person name="Kharbatia N.M."/>
            <person name="Rupper R.R."/>
            <person name="Sharp A.R."/>
            <person name="Dally N."/>
            <person name="Boughton B.A."/>
            <person name="Woo Y.H."/>
            <person name="Gao G."/>
            <person name="Schijlen E.G.W.M."/>
            <person name="Guo X."/>
            <person name="Momin A.A."/>
            <person name="Negrao S."/>
            <person name="Al-Babili S."/>
            <person name="Gehring C."/>
            <person name="Roessner U."/>
            <person name="Jung C."/>
            <person name="Murphy K."/>
            <person name="Arold S.T."/>
            <person name="Gojobori T."/>
            <person name="van der Linden C.G."/>
            <person name="van Loo E.N."/>
            <person name="Jellen E.N."/>
            <person name="Maughan P.J."/>
            <person name="Tester M."/>
        </authorList>
    </citation>
    <scope>NUCLEOTIDE SEQUENCE [LARGE SCALE GENOMIC DNA]</scope>
    <source>
        <strain evidence="4">cv. PI 614886</strain>
    </source>
</reference>
<feature type="signal peptide" evidence="3">
    <location>
        <begin position="1"/>
        <end position="21"/>
    </location>
</feature>
<dbReference type="InterPro" id="IPR035669">
    <property type="entry name" value="SGNH_plant_lipase-like"/>
</dbReference>
<keyword evidence="5" id="KW-1185">Reference proteome</keyword>
<dbReference type="InterPro" id="IPR001087">
    <property type="entry name" value="GDSL"/>
</dbReference>
<dbReference type="EnsemblPlants" id="AUR62009940-RA">
    <property type="protein sequence ID" value="AUR62009940-RA:cds"/>
    <property type="gene ID" value="AUR62009940"/>
</dbReference>
<dbReference type="Proteomes" id="UP000596660">
    <property type="component" value="Unplaced"/>
</dbReference>
<dbReference type="OMA" id="CAKPEEY"/>
<sequence length="357" mass="39767">MFPTLLIFTTLLFLSLSLSNAQKPPLFVFGDSLYDDGMTLYNGVKGAGLSTGLTAKLILKSRLVDTLTVVLSPISLVTQFAGLPFLQPYLLPGLKDYTKGINFASAGACVLVETRPQTINLKRQINYFIQMVQKLKQQVGEAQANKLLSEAVYLFNIAGNDYVTLLQKNVKKLPLSNFKRNRQMNMILGNLTIHIKTIYNQGGRKFAFQNLGPLGCMPSMKYMLAFKGTCAPEPQELAKMHNAKFAALAKRLQTNLPGFKYSIYDFYTSLYLRVIYGSRYGFRESETACCGSGSYNGDFTCQKKDQSFTVCSNPSEYLWFDAAHPTDKANQAFSKEFWSGGSNLVAPYNLQNLFAAN</sequence>
<feature type="chain" id="PRO_5030806046" evidence="3">
    <location>
        <begin position="22"/>
        <end position="357"/>
    </location>
</feature>
<reference evidence="4" key="2">
    <citation type="submission" date="2021-03" db="UniProtKB">
        <authorList>
            <consortium name="EnsemblPlants"/>
        </authorList>
    </citation>
    <scope>IDENTIFICATION</scope>
</reference>
<evidence type="ECO:0000256" key="2">
    <source>
        <dbReference type="ARBA" id="ARBA00022729"/>
    </source>
</evidence>
<dbReference type="Pfam" id="PF00657">
    <property type="entry name" value="Lipase_GDSL"/>
    <property type="match status" value="1"/>
</dbReference>
<dbReference type="CDD" id="cd01837">
    <property type="entry name" value="SGNH_plant_lipase_like"/>
    <property type="match status" value="1"/>
</dbReference>
<evidence type="ECO:0000256" key="3">
    <source>
        <dbReference type="SAM" id="SignalP"/>
    </source>
</evidence>
<evidence type="ECO:0000313" key="5">
    <source>
        <dbReference type="Proteomes" id="UP000596660"/>
    </source>
</evidence>
<dbReference type="InterPro" id="IPR036514">
    <property type="entry name" value="SGNH_hydro_sf"/>
</dbReference>
<proteinExistence type="inferred from homology"/>
<protein>
    <submittedName>
        <fullName evidence="4">Uncharacterized protein</fullName>
    </submittedName>
</protein>
<dbReference type="Gene3D" id="3.40.50.1110">
    <property type="entry name" value="SGNH hydrolase"/>
    <property type="match status" value="1"/>
</dbReference>
<comment type="similarity">
    <text evidence="1">Belongs to the 'GDSL' lipolytic enzyme family.</text>
</comment>
<dbReference type="PANTHER" id="PTHR45966:SF1">
    <property type="entry name" value="GDSL ESTERASE_LIPASE 1-RELATED"/>
    <property type="match status" value="1"/>
</dbReference>
<organism evidence="4 5">
    <name type="scientific">Chenopodium quinoa</name>
    <name type="common">Quinoa</name>
    <dbReference type="NCBI Taxonomy" id="63459"/>
    <lineage>
        <taxon>Eukaryota</taxon>
        <taxon>Viridiplantae</taxon>
        <taxon>Streptophyta</taxon>
        <taxon>Embryophyta</taxon>
        <taxon>Tracheophyta</taxon>
        <taxon>Spermatophyta</taxon>
        <taxon>Magnoliopsida</taxon>
        <taxon>eudicotyledons</taxon>
        <taxon>Gunneridae</taxon>
        <taxon>Pentapetalae</taxon>
        <taxon>Caryophyllales</taxon>
        <taxon>Chenopodiaceae</taxon>
        <taxon>Chenopodioideae</taxon>
        <taxon>Atripliceae</taxon>
        <taxon>Chenopodium</taxon>
    </lineage>
</organism>
<dbReference type="PANTHER" id="PTHR45966">
    <property type="entry name" value="GDSL-LIKE LIPASE/ACYLHYDROLASE"/>
    <property type="match status" value="1"/>
</dbReference>
<evidence type="ECO:0000256" key="1">
    <source>
        <dbReference type="ARBA" id="ARBA00008668"/>
    </source>
</evidence>
<dbReference type="InterPro" id="IPR044552">
    <property type="entry name" value="GLIP1-5/GLL25"/>
</dbReference>
<dbReference type="AlphaFoldDB" id="A0A803LDK1"/>
<accession>A0A803LDK1</accession>
<dbReference type="Gramene" id="AUR62009940-RA">
    <property type="protein sequence ID" value="AUR62009940-RA:cds"/>
    <property type="gene ID" value="AUR62009940"/>
</dbReference>
<name>A0A803LDK1_CHEQI</name>
<evidence type="ECO:0000313" key="4">
    <source>
        <dbReference type="EnsemblPlants" id="AUR62009940-RA:cds"/>
    </source>
</evidence>
<dbReference type="GO" id="GO:0016298">
    <property type="term" value="F:lipase activity"/>
    <property type="evidence" value="ECO:0007669"/>
    <property type="project" value="TreeGrafter"/>
</dbReference>